<evidence type="ECO:0000313" key="3">
    <source>
        <dbReference type="Proteomes" id="UP001262889"/>
    </source>
</evidence>
<sequence>MKSIILYLIFLLLSFFSCSPQSDTVSREEASAQLQLKLNQINEFIAEASCTADGNCAYIPYGSKACGGPQGYLIYPSAIDETKLEAMVADYTEAEERYNEKFGIASDCRIPAPPGELRCENGICKEAED</sequence>
<feature type="chain" id="PRO_5045056671" description="Lipoprotein" evidence="1">
    <location>
        <begin position="23"/>
        <end position="129"/>
    </location>
</feature>
<gene>
    <name evidence="2" type="ORF">RM553_04520</name>
</gene>
<organism evidence="2 3">
    <name type="scientific">Autumnicola tepida</name>
    <dbReference type="NCBI Taxonomy" id="3075595"/>
    <lineage>
        <taxon>Bacteria</taxon>
        <taxon>Pseudomonadati</taxon>
        <taxon>Bacteroidota</taxon>
        <taxon>Flavobacteriia</taxon>
        <taxon>Flavobacteriales</taxon>
        <taxon>Flavobacteriaceae</taxon>
        <taxon>Autumnicola</taxon>
    </lineage>
</organism>
<name>A0ABU3C6Z8_9FLAO</name>
<evidence type="ECO:0000313" key="2">
    <source>
        <dbReference type="EMBL" id="MDT0642089.1"/>
    </source>
</evidence>
<dbReference type="RefSeq" id="WP_311533759.1">
    <property type="nucleotide sequence ID" value="NZ_JAVRHQ010000003.1"/>
</dbReference>
<reference evidence="2 3" key="1">
    <citation type="submission" date="2023-09" db="EMBL/GenBank/DDBJ databases">
        <authorList>
            <person name="Rey-Velasco X."/>
        </authorList>
    </citation>
    <scope>NUCLEOTIDE SEQUENCE [LARGE SCALE GENOMIC DNA]</scope>
    <source>
        <strain evidence="2 3">F363</strain>
    </source>
</reference>
<feature type="signal peptide" evidence="1">
    <location>
        <begin position="1"/>
        <end position="22"/>
    </location>
</feature>
<dbReference type="EMBL" id="JAVRHQ010000003">
    <property type="protein sequence ID" value="MDT0642089.1"/>
    <property type="molecule type" value="Genomic_DNA"/>
</dbReference>
<evidence type="ECO:0000256" key="1">
    <source>
        <dbReference type="SAM" id="SignalP"/>
    </source>
</evidence>
<protein>
    <recommendedName>
        <fullName evidence="4">Lipoprotein</fullName>
    </recommendedName>
</protein>
<accession>A0ABU3C6Z8</accession>
<keyword evidence="1" id="KW-0732">Signal</keyword>
<evidence type="ECO:0008006" key="4">
    <source>
        <dbReference type="Google" id="ProtNLM"/>
    </source>
</evidence>
<dbReference type="PROSITE" id="PS51257">
    <property type="entry name" value="PROKAR_LIPOPROTEIN"/>
    <property type="match status" value="1"/>
</dbReference>
<comment type="caution">
    <text evidence="2">The sequence shown here is derived from an EMBL/GenBank/DDBJ whole genome shotgun (WGS) entry which is preliminary data.</text>
</comment>
<dbReference type="Proteomes" id="UP001262889">
    <property type="component" value="Unassembled WGS sequence"/>
</dbReference>
<keyword evidence="3" id="KW-1185">Reference proteome</keyword>
<proteinExistence type="predicted"/>